<reference evidence="3 4" key="1">
    <citation type="journal article" date="2013" name="Genome Announc.">
        <title>Draft Genome of the Nitrogen-Fixing Bacterium Pseudomonas stutzeri Strain KOS6 Isolated from Industrial Hydrocarbon Sludge.</title>
        <authorList>
            <person name="Grigoryeva T.V."/>
            <person name="Laikov A.V."/>
            <person name="Naumova R.P."/>
            <person name="Manolov A.I."/>
            <person name="Larin A.K."/>
            <person name="Karpova I.Y."/>
            <person name="Semashko T.A."/>
            <person name="Alexeev D.G."/>
            <person name="Kostryukova E.S."/>
            <person name="Muller R."/>
            <person name="Govorun V.M."/>
        </authorList>
    </citation>
    <scope>NUCLEOTIDE SEQUENCE [LARGE SCALE GENOMIC DNA]</scope>
    <source>
        <strain evidence="3 4">KOS6</strain>
    </source>
</reference>
<dbReference type="HOGENOM" id="CLU_116623_6_0_6"/>
<dbReference type="InterPro" id="IPR007838">
    <property type="entry name" value="Cell_div_ZapA-like"/>
</dbReference>
<sequence length="96" mass="10508">MTAGGVQVLKVFGREYSFRAPPSQDALLQEAAALLQRHLADSQRQFPSATGDKLLVLTALNLCVPLLRQNEQLHDAERRIAASVERISQQLKAQGG</sequence>
<dbReference type="SUPFAM" id="SSF102829">
    <property type="entry name" value="Cell division protein ZapA-like"/>
    <property type="match status" value="1"/>
</dbReference>
<dbReference type="EMBL" id="AMCZ02000011">
    <property type="protein sequence ID" value="EWC41371.1"/>
    <property type="molecule type" value="Genomic_DNA"/>
</dbReference>
<dbReference type="eggNOG" id="COG3027">
    <property type="taxonomic scope" value="Bacteria"/>
</dbReference>
<gene>
    <name evidence="3" type="ORF">B597_010590</name>
</gene>
<proteinExistence type="inferred from homology"/>
<dbReference type="RefSeq" id="WP_003292207.1">
    <property type="nucleotide sequence ID" value="NZ_KK020678.1"/>
</dbReference>
<keyword evidence="2" id="KW-0175">Coiled coil</keyword>
<organism evidence="3 4">
    <name type="scientific">Stutzerimonas stutzeri KOS6</name>
    <dbReference type="NCBI Taxonomy" id="1218352"/>
    <lineage>
        <taxon>Bacteria</taxon>
        <taxon>Pseudomonadati</taxon>
        <taxon>Pseudomonadota</taxon>
        <taxon>Gammaproteobacteria</taxon>
        <taxon>Pseudomonadales</taxon>
        <taxon>Pseudomonadaceae</taxon>
        <taxon>Stutzerimonas</taxon>
    </lineage>
</organism>
<name>A0A061JNV2_STUST</name>
<dbReference type="Pfam" id="PF05164">
    <property type="entry name" value="ZapA"/>
    <property type="match status" value="1"/>
</dbReference>
<comment type="similarity">
    <text evidence="1">Belongs to the ZapA family. Type 1 subfamily.</text>
</comment>
<evidence type="ECO:0000256" key="2">
    <source>
        <dbReference type="ARBA" id="ARBA00023054"/>
    </source>
</evidence>
<evidence type="ECO:0008006" key="5">
    <source>
        <dbReference type="Google" id="ProtNLM"/>
    </source>
</evidence>
<evidence type="ECO:0000313" key="3">
    <source>
        <dbReference type="EMBL" id="EWC41371.1"/>
    </source>
</evidence>
<dbReference type="OrthoDB" id="6904039at2"/>
<evidence type="ECO:0000256" key="1">
    <source>
        <dbReference type="ARBA" id="ARBA00010074"/>
    </source>
</evidence>
<comment type="caution">
    <text evidence="3">The sequence shown here is derived from an EMBL/GenBank/DDBJ whole genome shotgun (WGS) entry which is preliminary data.</text>
</comment>
<dbReference type="Proteomes" id="UP000026923">
    <property type="component" value="Unassembled WGS sequence"/>
</dbReference>
<dbReference type="AlphaFoldDB" id="A0A061JNV2"/>
<dbReference type="InterPro" id="IPR036192">
    <property type="entry name" value="Cell_div_ZapA-like_sf"/>
</dbReference>
<protein>
    <recommendedName>
        <fullName evidence="5">Cell division protein ZapA</fullName>
    </recommendedName>
</protein>
<evidence type="ECO:0000313" key="4">
    <source>
        <dbReference type="Proteomes" id="UP000026923"/>
    </source>
</evidence>
<accession>A0A061JNV2</accession>